<dbReference type="OrthoDB" id="4546548at2"/>
<dbReference type="Proteomes" id="UP000053127">
    <property type="component" value="Unassembled WGS sequence"/>
</dbReference>
<protein>
    <submittedName>
        <fullName evidence="4">Transposase</fullName>
    </submittedName>
</protein>
<feature type="domain" description="Insertion element IS402-like" evidence="3">
    <location>
        <begin position="6"/>
        <end position="77"/>
    </location>
</feature>
<dbReference type="PANTHER" id="PTHR30007:SF1">
    <property type="entry name" value="BLR1914 PROTEIN"/>
    <property type="match status" value="1"/>
</dbReference>
<gene>
    <name evidence="4" type="ORF">AQI95_40885</name>
</gene>
<evidence type="ECO:0000313" key="5">
    <source>
        <dbReference type="Proteomes" id="UP000053127"/>
    </source>
</evidence>
<organism evidence="4 5">
    <name type="scientific">Streptomyces yokosukanensis</name>
    <dbReference type="NCBI Taxonomy" id="67386"/>
    <lineage>
        <taxon>Bacteria</taxon>
        <taxon>Bacillati</taxon>
        <taxon>Actinomycetota</taxon>
        <taxon>Actinomycetes</taxon>
        <taxon>Kitasatosporales</taxon>
        <taxon>Streptomycetaceae</taxon>
        <taxon>Streptomyces</taxon>
    </lineage>
</organism>
<evidence type="ECO:0000313" key="4">
    <source>
        <dbReference type="EMBL" id="KUM99067.1"/>
    </source>
</evidence>
<dbReference type="InterPro" id="IPR002559">
    <property type="entry name" value="Transposase_11"/>
</dbReference>
<evidence type="ECO:0000259" key="2">
    <source>
        <dbReference type="Pfam" id="PF01609"/>
    </source>
</evidence>
<dbReference type="GO" id="GO:0003677">
    <property type="term" value="F:DNA binding"/>
    <property type="evidence" value="ECO:0007669"/>
    <property type="project" value="InterPro"/>
</dbReference>
<accession>A0A124HDY7</accession>
<dbReference type="GO" id="GO:0006313">
    <property type="term" value="P:DNA transposition"/>
    <property type="evidence" value="ECO:0007669"/>
    <property type="project" value="InterPro"/>
</dbReference>
<dbReference type="Pfam" id="PF01609">
    <property type="entry name" value="DDE_Tnp_1"/>
    <property type="match status" value="1"/>
</dbReference>
<dbReference type="InterPro" id="IPR025161">
    <property type="entry name" value="IS402-like_dom"/>
</dbReference>
<dbReference type="AlphaFoldDB" id="A0A124HDY7"/>
<feature type="compositionally biased region" description="Basic residues" evidence="1">
    <location>
        <begin position="204"/>
        <end position="218"/>
    </location>
</feature>
<comment type="caution">
    <text evidence="4">The sequence shown here is derived from an EMBL/GenBank/DDBJ whole genome shotgun (WGS) entry which is preliminary data.</text>
</comment>
<proteinExistence type="predicted"/>
<evidence type="ECO:0000256" key="1">
    <source>
        <dbReference type="SAM" id="MobiDB-lite"/>
    </source>
</evidence>
<feature type="region of interest" description="Disordered" evidence="1">
    <location>
        <begin position="183"/>
        <end position="246"/>
    </location>
</feature>
<keyword evidence="5" id="KW-1185">Reference proteome</keyword>
<dbReference type="RefSeq" id="WP_079071895.1">
    <property type="nucleotide sequence ID" value="NZ_KQ948234.1"/>
</dbReference>
<sequence>MGRGDLSDVEWSRLEGHLPKSVGRGGRWKDHRTVINGIFFRLRTGIPWRDLPSRFGSWQTVYDRHRRWSADGTWDRVLRLVQADADTEGRIDWSMVSVDSTSCRVHQHAAGARCRPLRIPRRRRGRPAQHRDDEALGRSRGGWTTKIHLAGDGKCRPLALLLTPGQWGDAPQMIPVLERIRVPRPAGGHPRTRPDHLGGDRAYSSRRNRRYLRRRQIKHTIPEPRSQQANRRRRGSRPTGFDRERYARRNEVERTVLALKAFRAVATRYEKRAYVFHGTLALAAIRLWLRS</sequence>
<dbReference type="Pfam" id="PF13340">
    <property type="entry name" value="DUF4096"/>
    <property type="match status" value="1"/>
</dbReference>
<dbReference type="PANTHER" id="PTHR30007">
    <property type="entry name" value="PHP DOMAIN PROTEIN"/>
    <property type="match status" value="1"/>
</dbReference>
<evidence type="ECO:0000259" key="3">
    <source>
        <dbReference type="Pfam" id="PF13340"/>
    </source>
</evidence>
<dbReference type="STRING" id="67386.AQI95_40885"/>
<dbReference type="GO" id="GO:0004803">
    <property type="term" value="F:transposase activity"/>
    <property type="evidence" value="ECO:0007669"/>
    <property type="project" value="InterPro"/>
</dbReference>
<feature type="domain" description="Transposase IS4-like" evidence="2">
    <location>
        <begin position="96"/>
        <end position="285"/>
    </location>
</feature>
<reference evidence="4 5" key="1">
    <citation type="submission" date="2015-10" db="EMBL/GenBank/DDBJ databases">
        <title>Draft genome sequence of Streptomyces yokosukanensis DSM 40224, type strain for the species Streptomyces yokosukanensis.</title>
        <authorList>
            <person name="Ruckert C."/>
            <person name="Winkler A."/>
            <person name="Kalinowski J."/>
            <person name="Kampfer P."/>
            <person name="Glaeser S."/>
        </authorList>
    </citation>
    <scope>NUCLEOTIDE SEQUENCE [LARGE SCALE GENOMIC DNA]</scope>
    <source>
        <strain evidence="4 5">DSM 40224</strain>
    </source>
</reference>
<dbReference type="NCBIfam" id="NF033580">
    <property type="entry name" value="transpos_IS5_3"/>
    <property type="match status" value="1"/>
</dbReference>
<name>A0A124HDY7_9ACTN</name>
<dbReference type="EMBL" id="LMWN01000069">
    <property type="protein sequence ID" value="KUM99067.1"/>
    <property type="molecule type" value="Genomic_DNA"/>
</dbReference>